<name>A0ACC0J263_9ERIC</name>
<organism evidence="1 2">
    <name type="scientific">Camellia lanceoleosa</name>
    <dbReference type="NCBI Taxonomy" id="1840588"/>
    <lineage>
        <taxon>Eukaryota</taxon>
        <taxon>Viridiplantae</taxon>
        <taxon>Streptophyta</taxon>
        <taxon>Embryophyta</taxon>
        <taxon>Tracheophyta</taxon>
        <taxon>Spermatophyta</taxon>
        <taxon>Magnoliopsida</taxon>
        <taxon>eudicotyledons</taxon>
        <taxon>Gunneridae</taxon>
        <taxon>Pentapetalae</taxon>
        <taxon>asterids</taxon>
        <taxon>Ericales</taxon>
        <taxon>Theaceae</taxon>
        <taxon>Camellia</taxon>
    </lineage>
</organism>
<proteinExistence type="predicted"/>
<evidence type="ECO:0000313" key="1">
    <source>
        <dbReference type="EMBL" id="KAI8031591.1"/>
    </source>
</evidence>
<protein>
    <submittedName>
        <fullName evidence="1">Uncharacterized protein</fullName>
    </submittedName>
</protein>
<dbReference type="Proteomes" id="UP001060215">
    <property type="component" value="Chromosome 1"/>
</dbReference>
<gene>
    <name evidence="1" type="ORF">LOK49_LG01G00798</name>
</gene>
<evidence type="ECO:0000313" key="2">
    <source>
        <dbReference type="Proteomes" id="UP001060215"/>
    </source>
</evidence>
<sequence>MSTVTISSPCMFKSAPTTKSCSLIKNPQSLCSFRSVSKAFRLKSSSSFRVSAMAVYKVKLIRPDGQERACSTCAGLMVSGLVDQLDGSFLDDKQMKKGIQSALAASLAATAAAELPCTVKLRIWAHDIKSPCDPLDGERCRLTIPHAVLCRWFACHIN</sequence>
<dbReference type="EMBL" id="CM045758">
    <property type="protein sequence ID" value="KAI8031591.1"/>
    <property type="molecule type" value="Genomic_DNA"/>
</dbReference>
<comment type="caution">
    <text evidence="1">The sequence shown here is derived from an EMBL/GenBank/DDBJ whole genome shotgun (WGS) entry which is preliminary data.</text>
</comment>
<keyword evidence="2" id="KW-1185">Reference proteome</keyword>
<reference evidence="1 2" key="1">
    <citation type="journal article" date="2022" name="Plant J.">
        <title>Chromosome-level genome of Camellia lanceoleosa provides a valuable resource for understanding genome evolution and self-incompatibility.</title>
        <authorList>
            <person name="Gong W."/>
            <person name="Xiao S."/>
            <person name="Wang L."/>
            <person name="Liao Z."/>
            <person name="Chang Y."/>
            <person name="Mo W."/>
            <person name="Hu G."/>
            <person name="Li W."/>
            <person name="Zhao G."/>
            <person name="Zhu H."/>
            <person name="Hu X."/>
            <person name="Ji K."/>
            <person name="Xiang X."/>
            <person name="Song Q."/>
            <person name="Yuan D."/>
            <person name="Jin S."/>
            <person name="Zhang L."/>
        </authorList>
    </citation>
    <scope>NUCLEOTIDE SEQUENCE [LARGE SCALE GENOMIC DNA]</scope>
    <source>
        <strain evidence="1">SQ_2022a</strain>
    </source>
</reference>
<accession>A0ACC0J263</accession>